<dbReference type="STRING" id="1316194.A0A1Q5UGM0"/>
<dbReference type="AlphaFoldDB" id="A0A1Q5UGM0"/>
<dbReference type="Gene3D" id="3.30.420.40">
    <property type="match status" value="1"/>
</dbReference>
<accession>A0A1Q5UGM0</accession>
<gene>
    <name evidence="1" type="ORF">PENSUB_2838</name>
</gene>
<name>A0A1Q5UGM0_9EURO</name>
<sequence>MIGFSGALPKYGPYTLENLGLRGRYPIQTPHLLLVKECPWATPVKTIAVSLALQSQFELHTFLEQAFKFLCPFLGVCEGVQLDVRFYSLRNIVTSLVKRVPLERCCCEACGRTPMLSNKVGTIFDYCKGKIRWGYEVDDTSKSIKGVKLLLDEKQTYNHGPSKKAESVLQNKKKSTISASGKYVGMLVAHVKNILKRRFGTALQTMDLQFVMTVPAVWSDKAKDATMQAAILAGIPSAALFLVSDPEAAAVYAIQTIQPNTMTDYIEPNYQGPMDCEDFGDMDYCIPIPGIDDIPTINLKGGILHMESNDVEAIFHPVMKKFAELVADQRLKVKQTGNETKA</sequence>
<organism evidence="1 2">
    <name type="scientific">Penicillium subrubescens</name>
    <dbReference type="NCBI Taxonomy" id="1316194"/>
    <lineage>
        <taxon>Eukaryota</taxon>
        <taxon>Fungi</taxon>
        <taxon>Dikarya</taxon>
        <taxon>Ascomycota</taxon>
        <taxon>Pezizomycotina</taxon>
        <taxon>Eurotiomycetes</taxon>
        <taxon>Eurotiomycetidae</taxon>
        <taxon>Eurotiales</taxon>
        <taxon>Aspergillaceae</taxon>
        <taxon>Penicillium</taxon>
    </lineage>
</organism>
<evidence type="ECO:0000313" key="2">
    <source>
        <dbReference type="Proteomes" id="UP000186955"/>
    </source>
</evidence>
<dbReference type="PANTHER" id="PTHR14187">
    <property type="entry name" value="ALPHA KINASE/ELONGATION FACTOR 2 KINASE"/>
    <property type="match status" value="1"/>
</dbReference>
<protein>
    <submittedName>
        <fullName evidence="1">Uncharacterized protein</fullName>
    </submittedName>
</protein>
<dbReference type="EMBL" id="MNBE01000275">
    <property type="protein sequence ID" value="OKP11625.1"/>
    <property type="molecule type" value="Genomic_DNA"/>
</dbReference>
<keyword evidence="2" id="KW-1185">Reference proteome</keyword>
<comment type="caution">
    <text evidence="1">The sequence shown here is derived from an EMBL/GenBank/DDBJ whole genome shotgun (WGS) entry which is preliminary data.</text>
</comment>
<dbReference type="InterPro" id="IPR043129">
    <property type="entry name" value="ATPase_NBD"/>
</dbReference>
<dbReference type="SUPFAM" id="SSF53067">
    <property type="entry name" value="Actin-like ATPase domain"/>
    <property type="match status" value="1"/>
</dbReference>
<reference evidence="1 2" key="1">
    <citation type="submission" date="2016-10" db="EMBL/GenBank/DDBJ databases">
        <title>Genome sequence of the ascomycete fungus Penicillium subrubescens.</title>
        <authorList>
            <person name="De Vries R.P."/>
            <person name="Peng M."/>
            <person name="Dilokpimol A."/>
            <person name="Hilden K."/>
            <person name="Makela M.R."/>
            <person name="Grigoriev I."/>
            <person name="Riley R."/>
            <person name="Granchi Z."/>
        </authorList>
    </citation>
    <scope>NUCLEOTIDE SEQUENCE [LARGE SCALE GENOMIC DNA]</scope>
    <source>
        <strain evidence="1 2">CBS 132785</strain>
    </source>
</reference>
<proteinExistence type="predicted"/>
<dbReference type="Proteomes" id="UP000186955">
    <property type="component" value="Unassembled WGS sequence"/>
</dbReference>
<evidence type="ECO:0000313" key="1">
    <source>
        <dbReference type="EMBL" id="OKP11625.1"/>
    </source>
</evidence>
<dbReference type="PANTHER" id="PTHR14187:SF5">
    <property type="entry name" value="HEAT SHOCK 70 KDA PROTEIN 12A"/>
    <property type="match status" value="1"/>
</dbReference>